<dbReference type="InterPro" id="IPR002912">
    <property type="entry name" value="ACT_dom"/>
</dbReference>
<dbReference type="FunFam" id="1.10.3210.10:FF:000001">
    <property type="entry name" value="GTP pyrophosphokinase RelA"/>
    <property type="match status" value="1"/>
</dbReference>
<dbReference type="InterPro" id="IPR003607">
    <property type="entry name" value="HD/PDEase_dom"/>
</dbReference>
<dbReference type="PANTHER" id="PTHR21262">
    <property type="entry name" value="GUANOSINE-3',5'-BIS DIPHOSPHATE 3'-PYROPHOSPHOHYDROLASE"/>
    <property type="match status" value="1"/>
</dbReference>
<dbReference type="InterPro" id="IPR007685">
    <property type="entry name" value="RelA_SpoT"/>
</dbReference>
<accession>A0A170ZPF8</accession>
<dbReference type="SMART" id="SM00954">
    <property type="entry name" value="RelA_SpoT"/>
    <property type="match status" value="1"/>
</dbReference>
<evidence type="ECO:0000259" key="2">
    <source>
        <dbReference type="PROSITE" id="PS51880"/>
    </source>
</evidence>
<dbReference type="SUPFAM" id="SSF55021">
    <property type="entry name" value="ACT-like"/>
    <property type="match status" value="1"/>
</dbReference>
<dbReference type="Proteomes" id="UP000076586">
    <property type="component" value="Unassembled WGS sequence"/>
</dbReference>
<keyword evidence="3" id="KW-0418">Kinase</keyword>
<dbReference type="Pfam" id="PF13328">
    <property type="entry name" value="HD_4"/>
    <property type="match status" value="1"/>
</dbReference>
<dbReference type="InterPro" id="IPR012675">
    <property type="entry name" value="Beta-grasp_dom_sf"/>
</dbReference>
<comment type="function">
    <text evidence="1">In eubacteria ppGpp (guanosine 3'-diphosphate 5'-diphosphate) is a mediator of the stringent response that coordinates a variety of cellular activities in response to changes in nutritional abundance.</text>
</comment>
<evidence type="ECO:0000313" key="3">
    <source>
        <dbReference type="EMBL" id="GAT62883.1"/>
    </source>
</evidence>
<dbReference type="Gene3D" id="3.10.20.30">
    <property type="match status" value="1"/>
</dbReference>
<evidence type="ECO:0000313" key="4">
    <source>
        <dbReference type="Proteomes" id="UP000076586"/>
    </source>
</evidence>
<dbReference type="GO" id="GO:0016301">
    <property type="term" value="F:kinase activity"/>
    <property type="evidence" value="ECO:0007669"/>
    <property type="project" value="UniProtKB-KW"/>
</dbReference>
<dbReference type="InterPro" id="IPR033655">
    <property type="entry name" value="TGS_RelA/SpoT"/>
</dbReference>
<dbReference type="Gene3D" id="1.10.3210.10">
    <property type="entry name" value="Hypothetical protein af1432"/>
    <property type="match status" value="1"/>
</dbReference>
<evidence type="ECO:0000256" key="1">
    <source>
        <dbReference type="RuleBase" id="RU003847"/>
    </source>
</evidence>
<dbReference type="STRING" id="681398.PJIAN_3194"/>
<dbReference type="InterPro" id="IPR004811">
    <property type="entry name" value="RelA/Spo_fam"/>
</dbReference>
<dbReference type="Pfam" id="PF04607">
    <property type="entry name" value="RelA_SpoT"/>
    <property type="match status" value="1"/>
</dbReference>
<dbReference type="InterPro" id="IPR012676">
    <property type="entry name" value="TGS-like"/>
</dbReference>
<dbReference type="FunFam" id="3.10.20.30:FF:000002">
    <property type="entry name" value="GTP pyrophosphokinase (RelA/SpoT)"/>
    <property type="match status" value="1"/>
</dbReference>
<dbReference type="Pfam" id="PF13291">
    <property type="entry name" value="ACT_4"/>
    <property type="match status" value="1"/>
</dbReference>
<dbReference type="CDD" id="cd04876">
    <property type="entry name" value="ACT_RelA-SpoT"/>
    <property type="match status" value="1"/>
</dbReference>
<dbReference type="GO" id="GO:0005886">
    <property type="term" value="C:plasma membrane"/>
    <property type="evidence" value="ECO:0007669"/>
    <property type="project" value="TreeGrafter"/>
</dbReference>
<dbReference type="SUPFAM" id="SSF81301">
    <property type="entry name" value="Nucleotidyltransferase"/>
    <property type="match status" value="1"/>
</dbReference>
<dbReference type="InterPro" id="IPR043519">
    <property type="entry name" value="NT_sf"/>
</dbReference>
<dbReference type="OrthoDB" id="9805041at2"/>
<sequence>MIIDPIKQMQDEQVMIQQAFDEVLNVYTHSPHRQKVEIIQKAFEFANEAHRGIRRRSGEPYIMHPIAVAKIVAQEIGLGSTSICAALLHDVVEDTDYTVEDIETQFNKRIAIIVDGLTKISGGVFAERVSEQAENFRKLLLTMSEDIRVILIKIADRLHNMRTLGSMPPAKQYKIAGETLYIYAPLANRLGLFSIKSELENLSFKYEHPETFAEITAQIEAESAEHEQIYSEFKTPIEAKLKALGFTAELKERVKTVYSVWHKMQTKSIPFEEVYDLLALRIVFEPKPEMTEQEQCWIIYSAITQIYRPHPERIRDWVSTPKANGYSALHVTVMGPHGRWIEVQIRSTHMNEVAEKGLAAHWKYKTGEQRDDETELDKWLKELKEELKNPTPSAVDFMDNVKLNLFASEIFVFTPKGEIKTIPQGATALDFAFLLHSDLGFKCIGAKVNHKLVPLSHVLASGDQVEILTAKMQKPQAEWLRFVVTARAKTKLENALKKELTSVSQTGQKNIEEELKKVSLAPTPDTIQRLVEYYKLADKKELYRQAGKNYIDLADISKKIFKPRQPNLLKKFVTLQFGSSENKKGKDEEEIAVSAHKVDRKKTFRLTDEKSGKSFRIAPCCQPIPGDDVFGYVDEDEVVIVHKRQCPEALKLKASHGERIVTAEWAMHKELSFAVTVEMNGIDRIGMLREISRVVTDEYSINIQSINIETKDGIFYGRLHLYVYGTEQVNNLCMKLLKIKGMSSVKRVEA</sequence>
<dbReference type="CDD" id="cd05399">
    <property type="entry name" value="NT_Rel-Spo_like"/>
    <property type="match status" value="1"/>
</dbReference>
<dbReference type="SMART" id="SM00471">
    <property type="entry name" value="HDc"/>
    <property type="match status" value="1"/>
</dbReference>
<dbReference type="GO" id="GO:0015969">
    <property type="term" value="P:guanosine tetraphosphate metabolic process"/>
    <property type="evidence" value="ECO:0007669"/>
    <property type="project" value="InterPro"/>
</dbReference>
<reference evidence="4" key="2">
    <citation type="journal article" date="2017" name="Genome Announc.">
        <title>Draft genome sequence of Paludibacter jiangxiensis NM7(T), a propionate-producing fermentative bacterium.</title>
        <authorList>
            <person name="Qiu Y.-L."/>
            <person name="Tourlousse D.M."/>
            <person name="Matsuura N."/>
            <person name="Ohashi A."/>
            <person name="Sekiguchi Y."/>
        </authorList>
    </citation>
    <scope>NUCLEOTIDE SEQUENCE [LARGE SCALE GENOMIC DNA]</scope>
    <source>
        <strain evidence="4">NM7</strain>
    </source>
</reference>
<organism evidence="3 4">
    <name type="scientific">Paludibacter jiangxiensis</name>
    <dbReference type="NCBI Taxonomy" id="681398"/>
    <lineage>
        <taxon>Bacteria</taxon>
        <taxon>Pseudomonadati</taxon>
        <taxon>Bacteroidota</taxon>
        <taxon>Bacteroidia</taxon>
        <taxon>Bacteroidales</taxon>
        <taxon>Paludibacteraceae</taxon>
        <taxon>Paludibacter</taxon>
    </lineage>
</organism>
<dbReference type="EMBL" id="BDCR01000003">
    <property type="protein sequence ID" value="GAT62883.1"/>
    <property type="molecule type" value="Genomic_DNA"/>
</dbReference>
<feature type="domain" description="TGS" evidence="2">
    <location>
        <begin position="408"/>
        <end position="469"/>
    </location>
</feature>
<name>A0A170ZPF8_9BACT</name>
<dbReference type="InterPro" id="IPR004095">
    <property type="entry name" value="TGS"/>
</dbReference>
<dbReference type="SUPFAM" id="SSF109604">
    <property type="entry name" value="HD-domain/PDEase-like"/>
    <property type="match status" value="1"/>
</dbReference>
<dbReference type="Gene3D" id="3.30.70.260">
    <property type="match status" value="1"/>
</dbReference>
<dbReference type="SUPFAM" id="SSF81271">
    <property type="entry name" value="TGS-like"/>
    <property type="match status" value="1"/>
</dbReference>
<comment type="caution">
    <text evidence="3">The sequence shown here is derived from an EMBL/GenBank/DDBJ whole genome shotgun (WGS) entry which is preliminary data.</text>
</comment>
<reference evidence="4" key="1">
    <citation type="submission" date="2016-04" db="EMBL/GenBank/DDBJ databases">
        <title>Draft genome sequence of Paludibacter jiangxiensis strain NM7.</title>
        <authorList>
            <person name="Qiu Y."/>
            <person name="Matsuura N."/>
            <person name="Ohashi A."/>
            <person name="Tourlousse M.D."/>
            <person name="Sekiguchi Y."/>
        </authorList>
    </citation>
    <scope>NUCLEOTIDE SEQUENCE [LARGE SCALE GENOMIC DNA]</scope>
    <source>
        <strain evidence="4">NM7</strain>
    </source>
</reference>
<dbReference type="PANTHER" id="PTHR21262:SF31">
    <property type="entry name" value="GTP PYROPHOSPHOKINASE"/>
    <property type="match status" value="1"/>
</dbReference>
<dbReference type="CDD" id="cd01668">
    <property type="entry name" value="TGS_RSH"/>
    <property type="match status" value="1"/>
</dbReference>
<keyword evidence="4" id="KW-1185">Reference proteome</keyword>
<comment type="similarity">
    <text evidence="1">Belongs to the relA/spoT family.</text>
</comment>
<dbReference type="InterPro" id="IPR045865">
    <property type="entry name" value="ACT-like_dom_sf"/>
</dbReference>
<protein>
    <submittedName>
        <fullName evidence="3">GTP pyrophosphokinase</fullName>
    </submittedName>
</protein>
<gene>
    <name evidence="3" type="ORF">PJIAN_3194</name>
</gene>
<dbReference type="Pfam" id="PF02824">
    <property type="entry name" value="TGS"/>
    <property type="match status" value="1"/>
</dbReference>
<proteinExistence type="inferred from homology"/>
<keyword evidence="3" id="KW-0808">Transferase</keyword>
<dbReference type="AlphaFoldDB" id="A0A170ZPF8"/>
<dbReference type="NCBIfam" id="TIGR00691">
    <property type="entry name" value="spoT_relA"/>
    <property type="match status" value="1"/>
</dbReference>
<dbReference type="RefSeq" id="WP_068703592.1">
    <property type="nucleotide sequence ID" value="NZ_BDCR01000003.1"/>
</dbReference>
<dbReference type="Gene3D" id="3.30.460.10">
    <property type="entry name" value="Beta Polymerase, domain 2"/>
    <property type="match status" value="1"/>
</dbReference>
<dbReference type="CDD" id="cd00077">
    <property type="entry name" value="HDc"/>
    <property type="match status" value="1"/>
</dbReference>
<dbReference type="PROSITE" id="PS51880">
    <property type="entry name" value="TGS"/>
    <property type="match status" value="1"/>
</dbReference>